<feature type="compositionally biased region" description="Acidic residues" evidence="6">
    <location>
        <begin position="141"/>
        <end position="151"/>
    </location>
</feature>
<dbReference type="GO" id="GO:0005634">
    <property type="term" value="C:nucleus"/>
    <property type="evidence" value="ECO:0007669"/>
    <property type="project" value="UniProtKB-SubCell"/>
</dbReference>
<dbReference type="GO" id="GO:0003700">
    <property type="term" value="F:DNA-binding transcription factor activity"/>
    <property type="evidence" value="ECO:0007669"/>
    <property type="project" value="InterPro"/>
</dbReference>
<accession>Q7XAA1</accession>
<dbReference type="AlphaFoldDB" id="Q7XAA1"/>
<feature type="region of interest" description="Disordered" evidence="6">
    <location>
        <begin position="333"/>
        <end position="371"/>
    </location>
</feature>
<sequence>MSGPGGGGHGLYEDHPAAAGFLPFDHDDDVVASFFFGRSAASGGGAGAGAGAGDDDGVGLITPYSSITDYLQGFLQDPVYASSPLGGDAAVKHETVVDHPSQAGGVAAAPATPNSSVLSSSSEAAGGDDLRRCKKGRRPEDEEEEEIDDEGSAVQSCTNKMKNKKGAKKEREPRVAFMTKSEVDHLEDGYRWRKYGQKAVKNSSYPSYYRCTAPRCGVKKRVERSEQDPSMVITTYEGQHTHPSPVSYHMHRQQGLMHVSARGVMPGAAGAYQFGAPPPPLLGFDEALAARSQDTVLVSQEDRLSQQQRSLYYRVDVQSCWAADRSRAHNCITKGKRKPGLGPNNTGATWELGRNPKTHRSRLAPGRTPHQQDPLRLLQRLGGDYLYRARRGVHFTHTTLLTRITQPVGISHVGRPPSFHDKAFPKPIQVYHMPTRGVPDQQQESVLKCESGKTVHPAQDVQRWLALLEIWSLILEILALRVFGLRNYTRNGTTQQTAKMKP</sequence>
<dbReference type="GeneID" id="4339739"/>
<protein>
    <submittedName>
        <fullName evidence="8">WRKY17</fullName>
    </submittedName>
</protein>
<dbReference type="InterPro" id="IPR044810">
    <property type="entry name" value="WRKY_plant"/>
</dbReference>
<dbReference type="Pfam" id="PF03106">
    <property type="entry name" value="WRKY"/>
    <property type="match status" value="1"/>
</dbReference>
<feature type="region of interest" description="Disordered" evidence="6">
    <location>
        <begin position="103"/>
        <end position="173"/>
    </location>
</feature>
<dbReference type="GO" id="GO:0043565">
    <property type="term" value="F:sequence-specific DNA binding"/>
    <property type="evidence" value="ECO:0007669"/>
    <property type="project" value="InterPro"/>
</dbReference>
<dbReference type="SUPFAM" id="SSF118290">
    <property type="entry name" value="WRKY DNA-binding domain"/>
    <property type="match status" value="1"/>
</dbReference>
<organism evidence="8">
    <name type="scientific">Oryza sativa subsp. japonica</name>
    <name type="common">Rice</name>
    <dbReference type="NCBI Taxonomy" id="39947"/>
    <lineage>
        <taxon>Eukaryota</taxon>
        <taxon>Viridiplantae</taxon>
        <taxon>Streptophyta</taxon>
        <taxon>Embryophyta</taxon>
        <taxon>Tracheophyta</taxon>
        <taxon>Spermatophyta</taxon>
        <taxon>Magnoliopsida</taxon>
        <taxon>Liliopsida</taxon>
        <taxon>Poales</taxon>
        <taxon>Poaceae</taxon>
        <taxon>BOP clade</taxon>
        <taxon>Oryzoideae</taxon>
        <taxon>Oryzeae</taxon>
        <taxon>Oryzinae</taxon>
        <taxon>Oryza</taxon>
        <taxon>Oryza sativa</taxon>
    </lineage>
</organism>
<evidence type="ECO:0000256" key="5">
    <source>
        <dbReference type="ARBA" id="ARBA00023242"/>
    </source>
</evidence>
<keyword evidence="4" id="KW-0804">Transcription</keyword>
<dbReference type="KEGG" id="osa:4339739"/>
<evidence type="ECO:0000256" key="6">
    <source>
        <dbReference type="SAM" id="MobiDB-lite"/>
    </source>
</evidence>
<evidence type="ECO:0000256" key="4">
    <source>
        <dbReference type="ARBA" id="ARBA00023163"/>
    </source>
</evidence>
<evidence type="ECO:0000256" key="2">
    <source>
        <dbReference type="ARBA" id="ARBA00023015"/>
    </source>
</evidence>
<dbReference type="SMART" id="SM00774">
    <property type="entry name" value="WRKY"/>
    <property type="match status" value="1"/>
</dbReference>
<dbReference type="FunFam" id="2.20.25.80:FF:000003">
    <property type="entry name" value="WRKY transcription factor 57"/>
    <property type="match status" value="1"/>
</dbReference>
<evidence type="ECO:0000256" key="1">
    <source>
        <dbReference type="ARBA" id="ARBA00004123"/>
    </source>
</evidence>
<proteinExistence type="evidence at transcript level"/>
<reference evidence="8" key="1">
    <citation type="submission" date="2003-07" db="EMBL/GenBank/DDBJ databases">
        <title>Isolation of rice WRKY protein through W-box bait vector by modified yeast one-hybrid system method.</title>
        <authorList>
            <person name="Yao Q."/>
            <person name="Peng R."/>
            <person name="Xiong A."/>
        </authorList>
    </citation>
    <scope>NUCLEOTIDE SEQUENCE</scope>
</reference>
<dbReference type="PANTHER" id="PTHR31221">
    <property type="entry name" value="WRKY TRANSCRIPTION FACTOR PROTEIN 1-RELATED"/>
    <property type="match status" value="1"/>
</dbReference>
<comment type="subcellular location">
    <subcellularLocation>
        <location evidence="1">Nucleus</location>
    </subcellularLocation>
</comment>
<dbReference type="InterPro" id="IPR036576">
    <property type="entry name" value="WRKY_dom_sf"/>
</dbReference>
<dbReference type="Gene3D" id="2.20.25.80">
    <property type="entry name" value="WRKY domain"/>
    <property type="match status" value="1"/>
</dbReference>
<dbReference type="InterPro" id="IPR003657">
    <property type="entry name" value="WRKY_dom"/>
</dbReference>
<dbReference type="PROSITE" id="PS50811">
    <property type="entry name" value="WRKY"/>
    <property type="match status" value="1"/>
</dbReference>
<evidence type="ECO:0000256" key="3">
    <source>
        <dbReference type="ARBA" id="ARBA00023125"/>
    </source>
</evidence>
<dbReference type="PANTHER" id="PTHR31221:SF366">
    <property type="entry name" value="OS05G0583000 PROTEIN"/>
    <property type="match status" value="1"/>
</dbReference>
<keyword evidence="5" id="KW-0539">Nucleus</keyword>
<keyword evidence="2" id="KW-0805">Transcription regulation</keyword>
<dbReference type="OrthoDB" id="693960at2759"/>
<evidence type="ECO:0000259" key="7">
    <source>
        <dbReference type="PROSITE" id="PS50811"/>
    </source>
</evidence>
<keyword evidence="3" id="KW-0238">DNA-binding</keyword>
<feature type="domain" description="WRKY" evidence="7">
    <location>
        <begin position="181"/>
        <end position="245"/>
    </location>
</feature>
<dbReference type="EMBL" id="AY341857">
    <property type="protein sequence ID" value="AAQ20916.1"/>
    <property type="molecule type" value="mRNA"/>
</dbReference>
<evidence type="ECO:0000313" key="8">
    <source>
        <dbReference type="EMBL" id="AAQ20916.1"/>
    </source>
</evidence>
<name>Q7XAA1_ORYSJ</name>